<dbReference type="Pfam" id="PF07163">
    <property type="entry name" value="Pex26"/>
    <property type="match status" value="1"/>
</dbReference>
<evidence type="ECO:0008006" key="3">
    <source>
        <dbReference type="Google" id="ProtNLM"/>
    </source>
</evidence>
<dbReference type="GO" id="GO:0051117">
    <property type="term" value="F:ATPase binding"/>
    <property type="evidence" value="ECO:0007669"/>
    <property type="project" value="TreeGrafter"/>
</dbReference>
<accession>A0A5N5LH20</accession>
<organism evidence="1 2">
    <name type="scientific">Pangasianodon hypophthalmus</name>
    <name type="common">Striped catfish</name>
    <name type="synonym">Helicophagus hypophthalmus</name>
    <dbReference type="NCBI Taxonomy" id="310915"/>
    <lineage>
        <taxon>Eukaryota</taxon>
        <taxon>Metazoa</taxon>
        <taxon>Chordata</taxon>
        <taxon>Craniata</taxon>
        <taxon>Vertebrata</taxon>
        <taxon>Euteleostomi</taxon>
        <taxon>Actinopterygii</taxon>
        <taxon>Neopterygii</taxon>
        <taxon>Teleostei</taxon>
        <taxon>Ostariophysi</taxon>
        <taxon>Siluriformes</taxon>
        <taxon>Pangasiidae</taxon>
        <taxon>Pangasianodon</taxon>
    </lineage>
</organism>
<proteinExistence type="predicted"/>
<dbReference type="GO" id="GO:0005778">
    <property type="term" value="C:peroxisomal membrane"/>
    <property type="evidence" value="ECO:0007669"/>
    <property type="project" value="InterPro"/>
</dbReference>
<dbReference type="PANTHER" id="PTHR16262:SF2">
    <property type="entry name" value="PEROXISOME ASSEMBLY PROTEIN 26"/>
    <property type="match status" value="1"/>
</dbReference>
<dbReference type="InterPro" id="IPR010797">
    <property type="entry name" value="Pex26"/>
</dbReference>
<dbReference type="GO" id="GO:0045046">
    <property type="term" value="P:protein import into peroxisome membrane"/>
    <property type="evidence" value="ECO:0007669"/>
    <property type="project" value="InterPro"/>
</dbReference>
<comment type="caution">
    <text evidence="1">The sequence shown here is derived from an EMBL/GenBank/DDBJ whole genome shotgun (WGS) entry which is preliminary data.</text>
</comment>
<dbReference type="EMBL" id="VFJC01000019">
    <property type="protein sequence ID" value="KAB5542097.1"/>
    <property type="molecule type" value="Genomic_DNA"/>
</dbReference>
<protein>
    <recommendedName>
        <fullName evidence="3">Peroxisome assembly protein 26</fullName>
    </recommendedName>
</protein>
<keyword evidence="2" id="KW-1185">Reference proteome</keyword>
<dbReference type="AlphaFoldDB" id="A0A5N5LH20"/>
<evidence type="ECO:0000313" key="1">
    <source>
        <dbReference type="EMBL" id="KAB5542097.1"/>
    </source>
</evidence>
<dbReference type="GO" id="GO:0016558">
    <property type="term" value="P:protein import into peroxisome matrix"/>
    <property type="evidence" value="ECO:0007669"/>
    <property type="project" value="TreeGrafter"/>
</dbReference>
<dbReference type="PANTHER" id="PTHR16262">
    <property type="entry name" value="PEROXISOME ASSEMBLY PROTEIN 26"/>
    <property type="match status" value="1"/>
</dbReference>
<dbReference type="Proteomes" id="UP000327468">
    <property type="component" value="Chromosome 18"/>
</dbReference>
<name>A0A5N5LH20_PANHP</name>
<dbReference type="GO" id="GO:0044877">
    <property type="term" value="F:protein-containing complex binding"/>
    <property type="evidence" value="ECO:0007669"/>
    <property type="project" value="InterPro"/>
</dbReference>
<gene>
    <name evidence="1" type="ORF">PHYPO_G00087530</name>
</gene>
<evidence type="ECO:0000313" key="2">
    <source>
        <dbReference type="Proteomes" id="UP000327468"/>
    </source>
</evidence>
<reference evidence="1 2" key="1">
    <citation type="submission" date="2019-06" db="EMBL/GenBank/DDBJ databases">
        <title>A chromosome-scale genome assembly of the striped catfish, Pangasianodon hypophthalmus.</title>
        <authorList>
            <person name="Wen M."/>
            <person name="Zahm M."/>
            <person name="Roques C."/>
            <person name="Cabau C."/>
            <person name="Klopp C."/>
            <person name="Donnadieu C."/>
            <person name="Jouanno E."/>
            <person name="Avarre J.-C."/>
            <person name="Campet M."/>
            <person name="Ha T.T.T."/>
            <person name="Dugue R."/>
            <person name="Lampietro C."/>
            <person name="Louis A."/>
            <person name="Herpin A."/>
            <person name="Echchiki A."/>
            <person name="Berthelot C."/>
            <person name="Parey E."/>
            <person name="Roest-Crollius H."/>
            <person name="Braasch I."/>
            <person name="Postlethwait J."/>
            <person name="Bobe J."/>
            <person name="Montfort J."/>
            <person name="Bouchez O."/>
            <person name="Begum T."/>
            <person name="Schartl M."/>
            <person name="Guiguen Y."/>
        </authorList>
    </citation>
    <scope>NUCLEOTIDE SEQUENCE [LARGE SCALE GENOMIC DNA]</scope>
    <source>
        <strain evidence="1 2">Indonesia</strain>
        <tissue evidence="1">Blood</tissue>
    </source>
</reference>
<sequence>MQSGSSASAGLGSPAPGLSGGHSSGLVDSAIDHFIIRNDFHAAFDACEKGLEILAKADEQEQSCSRHGELKAALCIVGIQALAELNQWHDVLTWVLKHYGKTEQIPAKIMQMCILLYTKVSEQAAVQEAVRTWLHYSSNMSLSGYSSVAELYILHVLLPLGQTAEAKELLKDEVGQVAFTEDQRQTALTILENHDARKMNHSGPSPDPVPVEAEKMIIPQGSVVRKLNAVMRLLYRGLSLAGVTAWSRFIHRTAVLLFLLYLLLIRMDPALPSAYPWILRLYGLWQQMWNAMFGPYYRASS</sequence>